<gene>
    <name evidence="1" type="ORF">ARMGADRAFT_1029725</name>
</gene>
<organism evidence="1 2">
    <name type="scientific">Armillaria gallica</name>
    <name type="common">Bulbous honey fungus</name>
    <name type="synonym">Armillaria bulbosa</name>
    <dbReference type="NCBI Taxonomy" id="47427"/>
    <lineage>
        <taxon>Eukaryota</taxon>
        <taxon>Fungi</taxon>
        <taxon>Dikarya</taxon>
        <taxon>Basidiomycota</taxon>
        <taxon>Agaricomycotina</taxon>
        <taxon>Agaricomycetes</taxon>
        <taxon>Agaricomycetidae</taxon>
        <taxon>Agaricales</taxon>
        <taxon>Marasmiineae</taxon>
        <taxon>Physalacriaceae</taxon>
        <taxon>Armillaria</taxon>
    </lineage>
</organism>
<evidence type="ECO:0000313" key="2">
    <source>
        <dbReference type="Proteomes" id="UP000217790"/>
    </source>
</evidence>
<evidence type="ECO:0000313" key="1">
    <source>
        <dbReference type="EMBL" id="PBK93847.1"/>
    </source>
</evidence>
<keyword evidence="2" id="KW-1185">Reference proteome</keyword>
<dbReference type="Proteomes" id="UP000217790">
    <property type="component" value="Unassembled WGS sequence"/>
</dbReference>
<dbReference type="EMBL" id="KZ293655">
    <property type="protein sequence ID" value="PBK93847.1"/>
    <property type="molecule type" value="Genomic_DNA"/>
</dbReference>
<accession>A0A2H3DXM1</accession>
<name>A0A2H3DXM1_ARMGA</name>
<dbReference type="AlphaFoldDB" id="A0A2H3DXM1"/>
<dbReference type="STRING" id="47427.A0A2H3DXM1"/>
<sequence length="129" mass="14838">MRRSKEPLGKRRLPEFSLFNSLIYAIERKKSTAMGIFIRRTVILPNKTLSQDGDIWISLILTKTFVEFANLMVLKALEVGITDFPLLLEALGANDGDEERVSMRRLNDVFNWQMIDDRTGEPVLEILLL</sequence>
<proteinExistence type="predicted"/>
<dbReference type="InParanoid" id="A0A2H3DXM1"/>
<reference evidence="2" key="1">
    <citation type="journal article" date="2017" name="Nat. Ecol. Evol.">
        <title>Genome expansion and lineage-specific genetic innovations in the forest pathogenic fungi Armillaria.</title>
        <authorList>
            <person name="Sipos G."/>
            <person name="Prasanna A.N."/>
            <person name="Walter M.C."/>
            <person name="O'Connor E."/>
            <person name="Balint B."/>
            <person name="Krizsan K."/>
            <person name="Kiss B."/>
            <person name="Hess J."/>
            <person name="Varga T."/>
            <person name="Slot J."/>
            <person name="Riley R."/>
            <person name="Boka B."/>
            <person name="Rigling D."/>
            <person name="Barry K."/>
            <person name="Lee J."/>
            <person name="Mihaltcheva S."/>
            <person name="LaButti K."/>
            <person name="Lipzen A."/>
            <person name="Waldron R."/>
            <person name="Moloney N.M."/>
            <person name="Sperisen C."/>
            <person name="Kredics L."/>
            <person name="Vagvoelgyi C."/>
            <person name="Patrignani A."/>
            <person name="Fitzpatrick D."/>
            <person name="Nagy I."/>
            <person name="Doyle S."/>
            <person name="Anderson J.B."/>
            <person name="Grigoriev I.V."/>
            <person name="Gueldener U."/>
            <person name="Muensterkoetter M."/>
            <person name="Nagy L.G."/>
        </authorList>
    </citation>
    <scope>NUCLEOTIDE SEQUENCE [LARGE SCALE GENOMIC DNA]</scope>
    <source>
        <strain evidence="2">Ar21-2</strain>
    </source>
</reference>
<protein>
    <submittedName>
        <fullName evidence="1">Uncharacterized protein</fullName>
    </submittedName>
</protein>